<name>A0A1Y3BC53_EURMA</name>
<proteinExistence type="predicted"/>
<dbReference type="EMBL" id="MUJZ01034099">
    <property type="protein sequence ID" value="OTF77146.1"/>
    <property type="molecule type" value="Genomic_DNA"/>
</dbReference>
<dbReference type="AlphaFoldDB" id="A0A1Y3BC53"/>
<keyword evidence="2" id="KW-1185">Reference proteome</keyword>
<gene>
    <name evidence="1" type="ORF">BLA29_002353</name>
</gene>
<accession>A0A1Y3BC53</accession>
<sequence>MEESCLKRSKFGELCDTSNNCKVYDEFSECDSYTKRCICGQFLSHKYTLDEVTRRCISCPKHLWHHSLYLH</sequence>
<evidence type="ECO:0000313" key="1">
    <source>
        <dbReference type="EMBL" id="OTF77146.1"/>
    </source>
</evidence>
<protein>
    <submittedName>
        <fullName evidence="1">EB module containing protein</fullName>
    </submittedName>
</protein>
<reference evidence="1 2" key="1">
    <citation type="submission" date="2017-03" db="EMBL/GenBank/DDBJ databases">
        <title>Genome Survey of Euroglyphus maynei.</title>
        <authorList>
            <person name="Arlian L.G."/>
            <person name="Morgan M.S."/>
            <person name="Rider S.D."/>
        </authorList>
    </citation>
    <scope>NUCLEOTIDE SEQUENCE [LARGE SCALE GENOMIC DNA]</scope>
    <source>
        <strain evidence="1">Arlian Lab</strain>
        <tissue evidence="1">Whole body</tissue>
    </source>
</reference>
<organism evidence="1 2">
    <name type="scientific">Euroglyphus maynei</name>
    <name type="common">Mayne's house dust mite</name>
    <dbReference type="NCBI Taxonomy" id="6958"/>
    <lineage>
        <taxon>Eukaryota</taxon>
        <taxon>Metazoa</taxon>
        <taxon>Ecdysozoa</taxon>
        <taxon>Arthropoda</taxon>
        <taxon>Chelicerata</taxon>
        <taxon>Arachnida</taxon>
        <taxon>Acari</taxon>
        <taxon>Acariformes</taxon>
        <taxon>Sarcoptiformes</taxon>
        <taxon>Astigmata</taxon>
        <taxon>Psoroptidia</taxon>
        <taxon>Analgoidea</taxon>
        <taxon>Pyroglyphidae</taxon>
        <taxon>Pyroglyphinae</taxon>
        <taxon>Euroglyphus</taxon>
    </lineage>
</organism>
<dbReference type="Proteomes" id="UP000194236">
    <property type="component" value="Unassembled WGS sequence"/>
</dbReference>
<evidence type="ECO:0000313" key="2">
    <source>
        <dbReference type="Proteomes" id="UP000194236"/>
    </source>
</evidence>
<dbReference type="OrthoDB" id="504708at2759"/>
<comment type="caution">
    <text evidence="1">The sequence shown here is derived from an EMBL/GenBank/DDBJ whole genome shotgun (WGS) entry which is preliminary data.</text>
</comment>